<dbReference type="GO" id="GO:0016020">
    <property type="term" value="C:membrane"/>
    <property type="evidence" value="ECO:0007669"/>
    <property type="project" value="TreeGrafter"/>
</dbReference>
<dbReference type="Proteomes" id="UP000321638">
    <property type="component" value="Unassembled WGS sequence"/>
</dbReference>
<protein>
    <submittedName>
        <fullName evidence="5">Long-chain fatty acid--CoA ligase</fullName>
    </submittedName>
</protein>
<organism evidence="5 6">
    <name type="scientific">Vineibacter terrae</name>
    <dbReference type="NCBI Taxonomy" id="2586908"/>
    <lineage>
        <taxon>Bacteria</taxon>
        <taxon>Pseudomonadati</taxon>
        <taxon>Pseudomonadota</taxon>
        <taxon>Alphaproteobacteria</taxon>
        <taxon>Hyphomicrobiales</taxon>
        <taxon>Vineibacter</taxon>
    </lineage>
</organism>
<evidence type="ECO:0000256" key="3">
    <source>
        <dbReference type="ARBA" id="ARBA00023098"/>
    </source>
</evidence>
<feature type="domain" description="AMP-dependent synthetase/ligase" evidence="4">
    <location>
        <begin position="16"/>
        <end position="435"/>
    </location>
</feature>
<evidence type="ECO:0000256" key="2">
    <source>
        <dbReference type="ARBA" id="ARBA00022832"/>
    </source>
</evidence>
<evidence type="ECO:0000259" key="4">
    <source>
        <dbReference type="Pfam" id="PF00501"/>
    </source>
</evidence>
<dbReference type="AlphaFoldDB" id="A0A5C8PGL1"/>
<evidence type="ECO:0000256" key="1">
    <source>
        <dbReference type="ARBA" id="ARBA00022598"/>
    </source>
</evidence>
<keyword evidence="2" id="KW-0276">Fatty acid metabolism</keyword>
<gene>
    <name evidence="5" type="ORF">FHP25_24180</name>
</gene>
<dbReference type="Gene3D" id="3.40.50.12780">
    <property type="entry name" value="N-terminal domain of ligase-like"/>
    <property type="match status" value="1"/>
</dbReference>
<evidence type="ECO:0000313" key="6">
    <source>
        <dbReference type="Proteomes" id="UP000321638"/>
    </source>
</evidence>
<dbReference type="GO" id="GO:0004467">
    <property type="term" value="F:long-chain fatty acid-CoA ligase activity"/>
    <property type="evidence" value="ECO:0007669"/>
    <property type="project" value="TreeGrafter"/>
</dbReference>
<dbReference type="RefSeq" id="WP_147849557.1">
    <property type="nucleotide sequence ID" value="NZ_VDUZ01000031.1"/>
</dbReference>
<dbReference type="InterPro" id="IPR042099">
    <property type="entry name" value="ANL_N_sf"/>
</dbReference>
<dbReference type="PANTHER" id="PTHR43272">
    <property type="entry name" value="LONG-CHAIN-FATTY-ACID--COA LIGASE"/>
    <property type="match status" value="1"/>
</dbReference>
<dbReference type="PROSITE" id="PS00455">
    <property type="entry name" value="AMP_BINDING"/>
    <property type="match status" value="1"/>
</dbReference>
<dbReference type="Pfam" id="PF00501">
    <property type="entry name" value="AMP-binding"/>
    <property type="match status" value="1"/>
</dbReference>
<comment type="caution">
    <text evidence="5">The sequence shown here is derived from an EMBL/GenBank/DDBJ whole genome shotgun (WGS) entry which is preliminary data.</text>
</comment>
<reference evidence="5 6" key="1">
    <citation type="submission" date="2019-06" db="EMBL/GenBank/DDBJ databases">
        <title>New taxonomy in bacterial strain CC-CFT640, isolated from vineyard.</title>
        <authorList>
            <person name="Lin S.-Y."/>
            <person name="Tsai C.-F."/>
            <person name="Young C.-C."/>
        </authorList>
    </citation>
    <scope>NUCLEOTIDE SEQUENCE [LARGE SCALE GENOMIC DNA]</scope>
    <source>
        <strain evidence="5 6">CC-CFT640</strain>
    </source>
</reference>
<dbReference type="OrthoDB" id="9803968at2"/>
<dbReference type="EMBL" id="VDUZ01000031">
    <property type="protein sequence ID" value="TXL72657.1"/>
    <property type="molecule type" value="Genomic_DNA"/>
</dbReference>
<evidence type="ECO:0000313" key="5">
    <source>
        <dbReference type="EMBL" id="TXL72657.1"/>
    </source>
</evidence>
<dbReference type="Pfam" id="PF23562">
    <property type="entry name" value="AMP-binding_C_3"/>
    <property type="match status" value="1"/>
</dbReference>
<name>A0A5C8PGL1_9HYPH</name>
<sequence length="655" mass="73104">MLPIRTLPQLLLERAAENPSRLVERHKHRGIWREYTYADLLDNVRAFALGLHAMGLKPGETLAIIGENEPEHFWAEFAALALGGKAVSLYPDLTAAEAEFLLADSEAVYLVAQDQEQVDKGLAVLANVPGLRRIIYWDDTGMWSYQQEVLTTFEAVQDEGRKRHAAEPQLFATLVAAGKPDDIAVLSYTSGTTGKPKGVVITHRYLIDNAHRLITATGAKPGMEYLTYIAPAWGTEQLFGITIGMVLPLVVNFPEGPEEVLGNLRELAVEMLLFAPRQWESLAATIQARMLDAGKMRQRIYNWGVEVGRQVNVARLDGKPVPLSARLAYPLAEALVLKPLRDKLGLTRAKVALSGGSTMAPDVFRLFHAIGVPLRNLYGATEIGIVTIHQGARYDLETVGHWVDVHPEAGGKLEWKLSEDGELLVRGGSFFQGYYKKPDKSAERITDGWYHTGDAVSMTDSGELVFLERIDDLRKLRSGERFPPQFIETRLRFSPFIKDIMTLGDETRDYIGALINIDMSVVSRWAEDRNIGFSTFTDLSQKPEVAALVREEIARVNSFLPEPARVRRFANFPKELDPDEGELTRTRKLRREFLLERYGALIDGLYDGGDKVTVEIPVTYQDGRRGALVARVEIHDVEPGAAQRQPNREKLRAAG</sequence>
<dbReference type="SUPFAM" id="SSF56801">
    <property type="entry name" value="Acetyl-CoA synthetase-like"/>
    <property type="match status" value="1"/>
</dbReference>
<keyword evidence="3" id="KW-0443">Lipid metabolism</keyword>
<accession>A0A5C8PGL1</accession>
<keyword evidence="1 5" id="KW-0436">Ligase</keyword>
<dbReference type="PANTHER" id="PTHR43272:SF32">
    <property type="entry name" value="AMP-DEPENDENT SYNTHETASE_LIGASE DOMAIN-CONTAINING PROTEIN"/>
    <property type="match status" value="1"/>
</dbReference>
<proteinExistence type="predicted"/>
<dbReference type="InterPro" id="IPR020845">
    <property type="entry name" value="AMP-binding_CS"/>
</dbReference>
<dbReference type="InterPro" id="IPR000873">
    <property type="entry name" value="AMP-dep_synth/lig_dom"/>
</dbReference>
<keyword evidence="6" id="KW-1185">Reference proteome</keyword>